<dbReference type="InterPro" id="IPR002350">
    <property type="entry name" value="Kazal_dom"/>
</dbReference>
<dbReference type="SMART" id="SM00280">
    <property type="entry name" value="KAZAL"/>
    <property type="match status" value="1"/>
</dbReference>
<reference evidence="5" key="1">
    <citation type="journal article" date="2021" name="Microb. Physiol.">
        <title>Proteogenomic Insights into the Physiology of Marine, Sulfate-Reducing, Filamentous Desulfonema limicola and Desulfonema magnum.</title>
        <authorList>
            <person name="Schnaars V."/>
            <person name="Wohlbrand L."/>
            <person name="Scheve S."/>
            <person name="Hinrichs C."/>
            <person name="Reinhardt R."/>
            <person name="Rabus R."/>
        </authorList>
    </citation>
    <scope>NUCLEOTIDE SEQUENCE</scope>
    <source>
        <strain evidence="5">4be13</strain>
    </source>
</reference>
<keyword evidence="1" id="KW-0646">Protease inhibitor</keyword>
<evidence type="ECO:0000313" key="6">
    <source>
        <dbReference type="Proteomes" id="UP000663722"/>
    </source>
</evidence>
<dbReference type="Gene3D" id="3.30.60.30">
    <property type="match status" value="1"/>
</dbReference>
<protein>
    <submittedName>
        <fullName evidence="5">Chagasin family peptidase inhibitor domain-containing protein</fullName>
    </submittedName>
</protein>
<dbReference type="PROSITE" id="PS51465">
    <property type="entry name" value="KAZAL_2"/>
    <property type="match status" value="1"/>
</dbReference>
<dbReference type="InterPro" id="IPR018247">
    <property type="entry name" value="EF_Hand_1_Ca_BS"/>
</dbReference>
<dbReference type="InterPro" id="IPR036058">
    <property type="entry name" value="Kazal_dom_sf"/>
</dbReference>
<dbReference type="SUPFAM" id="SSF141066">
    <property type="entry name" value="ICP-like"/>
    <property type="match status" value="2"/>
</dbReference>
<dbReference type="Pfam" id="PF09394">
    <property type="entry name" value="Inhibitor_I42"/>
    <property type="match status" value="2"/>
</dbReference>
<dbReference type="InterPro" id="IPR018990">
    <property type="entry name" value="Prot_inh_I42_chagasin"/>
</dbReference>
<sequence length="724" mass="79834">MKKLTILIFTLAFIFGGTAYADENVMCAQVITFGQNPETLEWEMFPTPCDVPEGWETSISRPIDEEINPGYDGTGKGIEGDIMPLITPYTPDGQLLPEPYIAPFTETKTADYTLTEDDNGSTLTLKTGETVRVILESNPTTGYNWAVKALDQDILENTYNSYASDCSDEEVAGCGGKEEMNFMAIAAGETTLELLYYRPWEEESSAINTFTLKTTVSGDPVSRDEIIIPDDDISESGDVARPETIGIVPVPNYTFTDADDGNAVSMGKGESLRIALESNPTTGYKWNVKVSEQDILKNRGNDYTSECEDDVMGCGGKEAWDFMAVAPGTATLEMLYYRGWEGESSATKTFTLNVSVSETATDTELIGRPTDEDPVDIIPIMAPVSSSGDCNGDGVIDREDVREKRKENDKTFKIWKKECWKAEKACGDYNGDGVTDKKDLKEKKADLDRSLKTWKKERWDPEMKLQFSRANNLAKKAQVSECGGFDAEEKEAVFATRDANCRGEKLTWKYNEASQTVTFLNENVWLNCCGERSATVSLNENTGVYQIYETDNPEDVGRCRCMCFFDFQVKLPDITSETIRVKVSRFISDSEKPMSVVWKGELNLSKGSGETVIQENVGWCADEPTCGEKEICGNGADDNCDGLVDEGCGEPCGGIEGLVCPDGQFCLYPQDTCNWADNMGVCTTVPEACIELYAPVCGCDGKTYANDCFMMMAGQSKDHDGECE</sequence>
<dbReference type="PANTHER" id="PTHR36530">
    <property type="entry name" value="INHIBITOR OF CYSTEINE PEPTIDASE"/>
    <property type="match status" value="1"/>
</dbReference>
<dbReference type="PANTHER" id="PTHR36530:SF1">
    <property type="entry name" value="AMOEBIASIN-1"/>
    <property type="match status" value="1"/>
</dbReference>
<dbReference type="GO" id="GO:0004869">
    <property type="term" value="F:cysteine-type endopeptidase inhibitor activity"/>
    <property type="evidence" value="ECO:0007669"/>
    <property type="project" value="UniProtKB-KW"/>
</dbReference>
<dbReference type="RefSeq" id="WP_207681815.1">
    <property type="nucleotide sequence ID" value="NZ_CP061800.1"/>
</dbReference>
<dbReference type="InterPro" id="IPR052781">
    <property type="entry name" value="Cys_protease_inhibitor_I42"/>
</dbReference>
<feature type="signal peptide" evidence="3">
    <location>
        <begin position="1"/>
        <end position="21"/>
    </location>
</feature>
<keyword evidence="2" id="KW-0789">Thiol protease inhibitor</keyword>
<evidence type="ECO:0000256" key="2">
    <source>
        <dbReference type="ARBA" id="ARBA00022704"/>
    </source>
</evidence>
<dbReference type="Proteomes" id="UP000663722">
    <property type="component" value="Chromosome"/>
</dbReference>
<proteinExistence type="predicted"/>
<evidence type="ECO:0000256" key="1">
    <source>
        <dbReference type="ARBA" id="ARBA00022690"/>
    </source>
</evidence>
<feature type="domain" description="Kazal-like" evidence="4">
    <location>
        <begin position="676"/>
        <end position="724"/>
    </location>
</feature>
<dbReference type="SUPFAM" id="SSF100895">
    <property type="entry name" value="Kazal-type serine protease inhibitors"/>
    <property type="match status" value="1"/>
</dbReference>
<name>A0A975GLL8_9BACT</name>
<dbReference type="Pfam" id="PF00050">
    <property type="entry name" value="Kazal_1"/>
    <property type="match status" value="1"/>
</dbReference>
<feature type="chain" id="PRO_5037179589" evidence="3">
    <location>
        <begin position="22"/>
        <end position="724"/>
    </location>
</feature>
<evidence type="ECO:0000259" key="4">
    <source>
        <dbReference type="PROSITE" id="PS51465"/>
    </source>
</evidence>
<accession>A0A975GLL8</accession>
<evidence type="ECO:0000256" key="3">
    <source>
        <dbReference type="SAM" id="SignalP"/>
    </source>
</evidence>
<dbReference type="AlphaFoldDB" id="A0A975GLL8"/>
<dbReference type="InterPro" id="IPR036331">
    <property type="entry name" value="Chagasin-like_sf"/>
</dbReference>
<dbReference type="Gene3D" id="2.60.40.2020">
    <property type="match status" value="2"/>
</dbReference>
<organism evidence="5 6">
    <name type="scientific">Desulfonema magnum</name>
    <dbReference type="NCBI Taxonomy" id="45655"/>
    <lineage>
        <taxon>Bacteria</taxon>
        <taxon>Pseudomonadati</taxon>
        <taxon>Thermodesulfobacteriota</taxon>
        <taxon>Desulfobacteria</taxon>
        <taxon>Desulfobacterales</taxon>
        <taxon>Desulfococcaceae</taxon>
        <taxon>Desulfonema</taxon>
    </lineage>
</organism>
<keyword evidence="6" id="KW-1185">Reference proteome</keyword>
<gene>
    <name evidence="5" type="ORF">dnm_019930</name>
</gene>
<dbReference type="KEGG" id="dmm:dnm_019930"/>
<keyword evidence="3" id="KW-0732">Signal</keyword>
<evidence type="ECO:0000313" key="5">
    <source>
        <dbReference type="EMBL" id="QTA85976.1"/>
    </source>
</evidence>
<dbReference type="PROSITE" id="PS00018">
    <property type="entry name" value="EF_HAND_1"/>
    <property type="match status" value="1"/>
</dbReference>
<dbReference type="EMBL" id="CP061800">
    <property type="protein sequence ID" value="QTA85976.1"/>
    <property type="molecule type" value="Genomic_DNA"/>
</dbReference>